<reference evidence="1" key="1">
    <citation type="submission" date="2020-05" db="EMBL/GenBank/DDBJ databases">
        <authorList>
            <person name="Chiriac C."/>
            <person name="Salcher M."/>
            <person name="Ghai R."/>
            <person name="Kavagutti S V."/>
        </authorList>
    </citation>
    <scope>NUCLEOTIDE SEQUENCE</scope>
</reference>
<sequence length="171" mass="19257">MGMPGETSPITGPIWNRSGTKILISGLRPTKTRTRICLAILVLETGIRLVVSATSRPMALRRKFSTQIRFRPSIQSRRSRRNRHHLRRSMQSVVGQASKHITGGFATFAMTFRAAVQVWFRSTFTIPKLRLPKSDGRAKTVSTVAFCFQAHRPELTFRSCTTRVTSPSGRQ</sequence>
<protein>
    <submittedName>
        <fullName evidence="1">Unannotated protein</fullName>
    </submittedName>
</protein>
<dbReference type="AlphaFoldDB" id="A0A6J7LGV9"/>
<evidence type="ECO:0000313" key="1">
    <source>
        <dbReference type="EMBL" id="CAB4967576.1"/>
    </source>
</evidence>
<dbReference type="EMBL" id="CAFBNJ010000215">
    <property type="protein sequence ID" value="CAB4967576.1"/>
    <property type="molecule type" value="Genomic_DNA"/>
</dbReference>
<name>A0A6J7LGV9_9ZZZZ</name>
<organism evidence="1">
    <name type="scientific">freshwater metagenome</name>
    <dbReference type="NCBI Taxonomy" id="449393"/>
    <lineage>
        <taxon>unclassified sequences</taxon>
        <taxon>metagenomes</taxon>
        <taxon>ecological metagenomes</taxon>
    </lineage>
</organism>
<gene>
    <name evidence="1" type="ORF">UFOPK3785_02167</name>
</gene>
<proteinExistence type="predicted"/>
<accession>A0A6J7LGV9</accession>